<evidence type="ECO:0000256" key="5">
    <source>
        <dbReference type="ARBA" id="ARBA00022898"/>
    </source>
</evidence>
<dbReference type="PANTHER" id="PTHR21152:SF40">
    <property type="entry name" value="ALANINE--GLYOXYLATE AMINOTRANSFERASE"/>
    <property type="match status" value="1"/>
</dbReference>
<comment type="similarity">
    <text evidence="2 8">Belongs to the class-V pyridoxal-phosphate-dependent aminotransferase family.</text>
</comment>
<keyword evidence="4" id="KW-0808">Transferase</keyword>
<keyword evidence="3 11" id="KW-0032">Aminotransferase</keyword>
<keyword evidence="5 7" id="KW-0663">Pyridoxal phosphate</keyword>
<dbReference type="HOGENOM" id="CLU_027686_0_0_6"/>
<dbReference type="KEGG" id="nhl:Nhal_2764"/>
<dbReference type="eggNOG" id="COG0075">
    <property type="taxonomic scope" value="Bacteria"/>
</dbReference>
<accession>D5BXE8</accession>
<evidence type="ECO:0000313" key="11">
    <source>
        <dbReference type="EMBL" id="ADE15831.1"/>
    </source>
</evidence>
<evidence type="ECO:0000256" key="4">
    <source>
        <dbReference type="ARBA" id="ARBA00022679"/>
    </source>
</evidence>
<dbReference type="Gene3D" id="3.40.640.10">
    <property type="entry name" value="Type I PLP-dependent aspartate aminotransferase-like (Major domain)"/>
    <property type="match status" value="1"/>
</dbReference>
<dbReference type="Pfam" id="PF00266">
    <property type="entry name" value="Aminotran_5"/>
    <property type="match status" value="1"/>
</dbReference>
<dbReference type="CDD" id="cd06451">
    <property type="entry name" value="AGAT_like"/>
    <property type="match status" value="1"/>
</dbReference>
<dbReference type="PIRSF" id="PIRSF000524">
    <property type="entry name" value="SPT"/>
    <property type="match status" value="1"/>
</dbReference>
<dbReference type="Gene3D" id="3.90.1150.10">
    <property type="entry name" value="Aspartate Aminotransferase, domain 1"/>
    <property type="match status" value="1"/>
</dbReference>
<gene>
    <name evidence="11" type="ordered locus">Nhal_2764</name>
</gene>
<evidence type="ECO:0000256" key="8">
    <source>
        <dbReference type="RuleBase" id="RU004075"/>
    </source>
</evidence>
<evidence type="ECO:0000313" key="12">
    <source>
        <dbReference type="Proteomes" id="UP000001844"/>
    </source>
</evidence>
<dbReference type="InterPro" id="IPR024169">
    <property type="entry name" value="SP_NH2Trfase/AEP_transaminase"/>
</dbReference>
<dbReference type="AlphaFoldDB" id="D5BXE8"/>
<organism evidence="11 12">
    <name type="scientific">Nitrosococcus halophilus (strain Nc4)</name>
    <dbReference type="NCBI Taxonomy" id="472759"/>
    <lineage>
        <taxon>Bacteria</taxon>
        <taxon>Pseudomonadati</taxon>
        <taxon>Pseudomonadota</taxon>
        <taxon>Gammaproteobacteria</taxon>
        <taxon>Chromatiales</taxon>
        <taxon>Chromatiaceae</taxon>
        <taxon>Nitrosococcus</taxon>
    </lineage>
</organism>
<feature type="binding site" evidence="6">
    <location>
        <position position="347"/>
    </location>
    <ligand>
        <name>substrate</name>
    </ligand>
</feature>
<dbReference type="STRING" id="472759.Nhal_2764"/>
<dbReference type="GO" id="GO:0019265">
    <property type="term" value="P:glycine biosynthetic process, by transamination of glyoxylate"/>
    <property type="evidence" value="ECO:0007669"/>
    <property type="project" value="TreeGrafter"/>
</dbReference>
<dbReference type="OrthoDB" id="9766472at2"/>
<dbReference type="InterPro" id="IPR000192">
    <property type="entry name" value="Aminotrans_V_dom"/>
</dbReference>
<protein>
    <submittedName>
        <fullName evidence="11">Aminotransferase class V</fullName>
    </submittedName>
</protein>
<dbReference type="SUPFAM" id="SSF53383">
    <property type="entry name" value="PLP-dependent transferases"/>
    <property type="match status" value="1"/>
</dbReference>
<dbReference type="Proteomes" id="UP000001844">
    <property type="component" value="Chromosome"/>
</dbReference>
<name>D5BXE8_NITHN</name>
<evidence type="ECO:0000256" key="9">
    <source>
        <dbReference type="RuleBase" id="RU004504"/>
    </source>
</evidence>
<comment type="cofactor">
    <cofactor evidence="1 7 9">
        <name>pyridoxal 5'-phosphate</name>
        <dbReference type="ChEBI" id="CHEBI:597326"/>
    </cofactor>
</comment>
<sequence>MSITSFHPPVRILMGPGPSDVNPRILEAMSRPTIGHLDPIFIAMMDEMKGLLQYAFQTKNELTFSVSAPGSAGMETCFVNLLEPGDKVIICQNGVFGGRMKENAERCGAVPILVQDPWGAAVDPHKLEETLKSHPDAKVVAFVHAETSTGACSDVKTLVEIAHRNDCLTIVDTVTSLGGSPLKVDEWGIDAVYSGSQKCLSCTPGLSPVSFSERAAERIRTRQTKVQSWFLDLNLVMGYWGGGGKRAYHHTAPINALYGLHEALVLLQEEGLEKAWERHQRNHQALGAGIEAMGLRFVVKEEERLPQLNAIAIPEGIDDTTVRTRLLQEYGLEIGAGLGEMAGKIWRVGLMGYGSNPRNVLVFLGALEAVLHDLGADIEPGVAIRAARAVW</sequence>
<dbReference type="InterPro" id="IPR015424">
    <property type="entry name" value="PyrdxlP-dep_Trfase"/>
</dbReference>
<evidence type="ECO:0000256" key="2">
    <source>
        <dbReference type="ARBA" id="ARBA00009236"/>
    </source>
</evidence>
<dbReference type="FunFam" id="3.40.640.10:FF:000027">
    <property type="entry name" value="Serine--pyruvate aminotransferase, mitochondrial"/>
    <property type="match status" value="1"/>
</dbReference>
<dbReference type="InterPro" id="IPR020578">
    <property type="entry name" value="Aminotrans_V_PyrdxlP_BS"/>
</dbReference>
<feature type="modified residue" description="N6-(pyridoxal phosphate)lysine" evidence="7">
    <location>
        <position position="198"/>
    </location>
</feature>
<dbReference type="PROSITE" id="PS00595">
    <property type="entry name" value="AA_TRANSFER_CLASS_5"/>
    <property type="match status" value="1"/>
</dbReference>
<dbReference type="GO" id="GO:0004760">
    <property type="term" value="F:L-serine-pyruvate transaminase activity"/>
    <property type="evidence" value="ECO:0007669"/>
    <property type="project" value="TreeGrafter"/>
</dbReference>
<dbReference type="RefSeq" id="WP_013033688.1">
    <property type="nucleotide sequence ID" value="NC_013960.1"/>
</dbReference>
<evidence type="ECO:0000256" key="6">
    <source>
        <dbReference type="PIRSR" id="PIRSR000524-1"/>
    </source>
</evidence>
<dbReference type="PANTHER" id="PTHR21152">
    <property type="entry name" value="AMINOTRANSFERASE CLASS V"/>
    <property type="match status" value="1"/>
</dbReference>
<evidence type="ECO:0000256" key="3">
    <source>
        <dbReference type="ARBA" id="ARBA00022576"/>
    </source>
</evidence>
<reference evidence="12" key="1">
    <citation type="submission" date="2010-04" db="EMBL/GenBank/DDBJ databases">
        <title>Complete genome sequence of Nitrosococcus halophilus Nc4, a salt-adapted, aerobic obligate ammonia-oxidizing sulfur purple bacterium.</title>
        <authorList>
            <consortium name="US DOE Joint Genome Institute"/>
            <person name="Campbell M.A."/>
            <person name="Malfatti S.A."/>
            <person name="Chain P.S.G."/>
            <person name="Heidelberg J.F."/>
            <person name="Ward B.B."/>
            <person name="Klotz M.G."/>
        </authorList>
    </citation>
    <scope>NUCLEOTIDE SEQUENCE [LARGE SCALE GENOMIC DNA]</scope>
    <source>
        <strain evidence="12">Nc4</strain>
    </source>
</reference>
<proteinExistence type="inferred from homology"/>
<dbReference type="InterPro" id="IPR015422">
    <property type="entry name" value="PyrdxlP-dep_Trfase_small"/>
</dbReference>
<evidence type="ECO:0000259" key="10">
    <source>
        <dbReference type="Pfam" id="PF00266"/>
    </source>
</evidence>
<dbReference type="EMBL" id="CP001798">
    <property type="protein sequence ID" value="ADE15831.1"/>
    <property type="molecule type" value="Genomic_DNA"/>
</dbReference>
<feature type="domain" description="Aminotransferase class V" evidence="10">
    <location>
        <begin position="41"/>
        <end position="337"/>
    </location>
</feature>
<evidence type="ECO:0000256" key="1">
    <source>
        <dbReference type="ARBA" id="ARBA00001933"/>
    </source>
</evidence>
<keyword evidence="12" id="KW-1185">Reference proteome</keyword>
<dbReference type="InterPro" id="IPR015421">
    <property type="entry name" value="PyrdxlP-dep_Trfase_major"/>
</dbReference>
<evidence type="ECO:0000256" key="7">
    <source>
        <dbReference type="PIRSR" id="PIRSR000524-50"/>
    </source>
</evidence>
<dbReference type="GO" id="GO:0008453">
    <property type="term" value="F:alanine-glyoxylate transaminase activity"/>
    <property type="evidence" value="ECO:0007669"/>
    <property type="project" value="TreeGrafter"/>
</dbReference>